<sequence>MDKSHATYLSPQDLLRSYQPPEAPFSAPPEEEIGGQEDDVLLIPIDIPVNNPESSGVLYSGPLEEEIIEQEEEEEEEISIIPINLPESSPLSYASPFLEETAPTEEQSINLDIPLRIPTSLPQNSNPSPKSHTPYSLRYEISSPSPRATIVTHKDIGWLSDAGVRGSVSTVCHGTFHSQPATLILFSFIFRSGDHGFRFKNANVKIDFSRYEPPSSSSTSTSASASASTLPWTPSIAQLAPRKIYGLPTTTHQTQQITGEISLQLPLGAATLGPSTSLSRESSFSLSHRYSLVGNIWSRARSSAWDSAYWDIRENKRTKQGIPDRVDVGVVVCRDGEGSFQGEVKVEVDTPVMRGVWGWPWGRGNSVVFMPGVESGGERVRTRRFEELGERDWRGLVGWEGEWVDVVVGNTEGGRGEEKV</sequence>
<feature type="region of interest" description="Disordered" evidence="1">
    <location>
        <begin position="1"/>
        <end position="38"/>
    </location>
</feature>
<feature type="compositionally biased region" description="Acidic residues" evidence="1">
    <location>
        <begin position="29"/>
        <end position="38"/>
    </location>
</feature>
<dbReference type="Proteomes" id="UP000012045">
    <property type="component" value="Unassembled WGS sequence"/>
</dbReference>
<dbReference type="AlphaFoldDB" id="M7U5T5"/>
<evidence type="ECO:0000256" key="1">
    <source>
        <dbReference type="SAM" id="MobiDB-lite"/>
    </source>
</evidence>
<accession>M7U5T5</accession>
<evidence type="ECO:0000313" key="2">
    <source>
        <dbReference type="EMBL" id="EMR91201.1"/>
    </source>
</evidence>
<protein>
    <submittedName>
        <fullName evidence="2">Uncharacterized protein</fullName>
    </submittedName>
</protein>
<dbReference type="EMBL" id="KB707676">
    <property type="protein sequence ID" value="EMR91201.1"/>
    <property type="molecule type" value="Genomic_DNA"/>
</dbReference>
<organism evidence="2 3">
    <name type="scientific">Botryotinia fuckeliana (strain BcDW1)</name>
    <name type="common">Noble rot fungus</name>
    <name type="synonym">Botrytis cinerea</name>
    <dbReference type="NCBI Taxonomy" id="1290391"/>
    <lineage>
        <taxon>Eukaryota</taxon>
        <taxon>Fungi</taxon>
        <taxon>Dikarya</taxon>
        <taxon>Ascomycota</taxon>
        <taxon>Pezizomycotina</taxon>
        <taxon>Leotiomycetes</taxon>
        <taxon>Helotiales</taxon>
        <taxon>Sclerotiniaceae</taxon>
        <taxon>Botrytis</taxon>
    </lineage>
</organism>
<reference evidence="3" key="1">
    <citation type="journal article" date="2013" name="Genome Announc.">
        <title>Draft genome sequence of Botrytis cinerea BcDW1, inoculum for noble rot of grape berries.</title>
        <authorList>
            <person name="Blanco-Ulate B."/>
            <person name="Allen G."/>
            <person name="Powell A.L."/>
            <person name="Cantu D."/>
        </authorList>
    </citation>
    <scope>NUCLEOTIDE SEQUENCE [LARGE SCALE GENOMIC DNA]</scope>
    <source>
        <strain evidence="3">BcDW1</strain>
    </source>
</reference>
<dbReference type="OrthoDB" id="5030973at2759"/>
<evidence type="ECO:0000313" key="3">
    <source>
        <dbReference type="Proteomes" id="UP000012045"/>
    </source>
</evidence>
<proteinExistence type="predicted"/>
<dbReference type="HOGENOM" id="CLU_655504_0_0_1"/>
<gene>
    <name evidence="2" type="ORF">BcDW1_147</name>
</gene>
<name>M7U5T5_BOTF1</name>